<evidence type="ECO:0000313" key="2">
    <source>
        <dbReference type="EMBL" id="CAG7728944.1"/>
    </source>
</evidence>
<dbReference type="EMBL" id="CAJVCH010170758">
    <property type="protein sequence ID" value="CAG7728944.1"/>
    <property type="molecule type" value="Genomic_DNA"/>
</dbReference>
<proteinExistence type="predicted"/>
<organism evidence="2 3">
    <name type="scientific">Allacma fusca</name>
    <dbReference type="NCBI Taxonomy" id="39272"/>
    <lineage>
        <taxon>Eukaryota</taxon>
        <taxon>Metazoa</taxon>
        <taxon>Ecdysozoa</taxon>
        <taxon>Arthropoda</taxon>
        <taxon>Hexapoda</taxon>
        <taxon>Collembola</taxon>
        <taxon>Symphypleona</taxon>
        <taxon>Sminthuridae</taxon>
        <taxon>Allacma</taxon>
    </lineage>
</organism>
<dbReference type="AlphaFoldDB" id="A0A8J2P2T2"/>
<evidence type="ECO:0008006" key="4">
    <source>
        <dbReference type="Google" id="ProtNLM"/>
    </source>
</evidence>
<feature type="chain" id="PRO_5035257660" description="Secreted protein" evidence="1">
    <location>
        <begin position="24"/>
        <end position="80"/>
    </location>
</feature>
<protein>
    <recommendedName>
        <fullName evidence="4">Secreted protein</fullName>
    </recommendedName>
</protein>
<evidence type="ECO:0000256" key="1">
    <source>
        <dbReference type="SAM" id="SignalP"/>
    </source>
</evidence>
<gene>
    <name evidence="2" type="ORF">AFUS01_LOCUS17688</name>
</gene>
<dbReference type="Proteomes" id="UP000708208">
    <property type="component" value="Unassembled WGS sequence"/>
</dbReference>
<feature type="signal peptide" evidence="1">
    <location>
        <begin position="1"/>
        <end position="23"/>
    </location>
</feature>
<keyword evidence="1" id="KW-0732">Signal</keyword>
<name>A0A8J2P2T2_9HEXA</name>
<evidence type="ECO:0000313" key="3">
    <source>
        <dbReference type="Proteomes" id="UP000708208"/>
    </source>
</evidence>
<keyword evidence="3" id="KW-1185">Reference proteome</keyword>
<reference evidence="2" key="1">
    <citation type="submission" date="2021-06" db="EMBL/GenBank/DDBJ databases">
        <authorList>
            <person name="Hodson N. C."/>
            <person name="Mongue J. A."/>
            <person name="Jaron S. K."/>
        </authorList>
    </citation>
    <scope>NUCLEOTIDE SEQUENCE</scope>
</reference>
<accession>A0A8J2P2T2</accession>
<comment type="caution">
    <text evidence="2">The sequence shown here is derived from an EMBL/GenBank/DDBJ whole genome shotgun (WGS) entry which is preliminary data.</text>
</comment>
<sequence length="80" mass="9381">MRINRTGFVILVLTWLSIHSVESQFGQEYRSWFGSALRFNPFISTCQLDGEPCPPWNKEPIIEKCLDYDRAGCHVFRLKM</sequence>